<dbReference type="EMBL" id="CAMAPF010000059">
    <property type="protein sequence ID" value="CAH9088155.1"/>
    <property type="molecule type" value="Genomic_DNA"/>
</dbReference>
<keyword evidence="1" id="KW-0812">Transmembrane</keyword>
<sequence>MIADISKLCDAAVAWCSAQEERLKKPFMDLPIWEPSPHKLIYSLCQETFWDRILSTQALVVTIVMFCDIIYHLGYIALSTLLLMT</sequence>
<proteinExistence type="predicted"/>
<reference evidence="2" key="1">
    <citation type="submission" date="2022-07" db="EMBL/GenBank/DDBJ databases">
        <authorList>
            <person name="Macas J."/>
            <person name="Novak P."/>
            <person name="Neumann P."/>
        </authorList>
    </citation>
    <scope>NUCLEOTIDE SEQUENCE</scope>
</reference>
<evidence type="ECO:0000313" key="2">
    <source>
        <dbReference type="EMBL" id="CAH9088155.1"/>
    </source>
</evidence>
<dbReference type="PANTHER" id="PTHR35737:SF1">
    <property type="entry name" value="CRYPTIC LOCI REGULATOR"/>
    <property type="match status" value="1"/>
</dbReference>
<gene>
    <name evidence="2" type="ORF">CEPIT_LOCUS10364</name>
</gene>
<dbReference type="PANTHER" id="PTHR35737">
    <property type="entry name" value="CRYPTIC LOCI REGULATOR"/>
    <property type="match status" value="1"/>
</dbReference>
<keyword evidence="1" id="KW-0472">Membrane</keyword>
<keyword evidence="1" id="KW-1133">Transmembrane helix</keyword>
<name>A0AAV0CXV3_9ASTE</name>
<feature type="transmembrane region" description="Helical" evidence="1">
    <location>
        <begin position="58"/>
        <end position="84"/>
    </location>
</feature>
<dbReference type="AlphaFoldDB" id="A0AAV0CXV3"/>
<evidence type="ECO:0000313" key="3">
    <source>
        <dbReference type="Proteomes" id="UP001152523"/>
    </source>
</evidence>
<evidence type="ECO:0000256" key="1">
    <source>
        <dbReference type="SAM" id="Phobius"/>
    </source>
</evidence>
<protein>
    <submittedName>
        <fullName evidence="2">Uncharacterized protein</fullName>
    </submittedName>
</protein>
<dbReference type="Proteomes" id="UP001152523">
    <property type="component" value="Unassembled WGS sequence"/>
</dbReference>
<keyword evidence="3" id="KW-1185">Reference proteome</keyword>
<accession>A0AAV0CXV3</accession>
<organism evidence="2 3">
    <name type="scientific">Cuscuta epithymum</name>
    <dbReference type="NCBI Taxonomy" id="186058"/>
    <lineage>
        <taxon>Eukaryota</taxon>
        <taxon>Viridiplantae</taxon>
        <taxon>Streptophyta</taxon>
        <taxon>Embryophyta</taxon>
        <taxon>Tracheophyta</taxon>
        <taxon>Spermatophyta</taxon>
        <taxon>Magnoliopsida</taxon>
        <taxon>eudicotyledons</taxon>
        <taxon>Gunneridae</taxon>
        <taxon>Pentapetalae</taxon>
        <taxon>asterids</taxon>
        <taxon>lamiids</taxon>
        <taxon>Solanales</taxon>
        <taxon>Convolvulaceae</taxon>
        <taxon>Cuscuteae</taxon>
        <taxon>Cuscuta</taxon>
        <taxon>Cuscuta subgen. Cuscuta</taxon>
    </lineage>
</organism>
<comment type="caution">
    <text evidence="2">The sequence shown here is derived from an EMBL/GenBank/DDBJ whole genome shotgun (WGS) entry which is preliminary data.</text>
</comment>